<accession>A0A3P6A5J4</accession>
<feature type="domain" description="Nodulin-like" evidence="5">
    <location>
        <begin position="15"/>
        <end position="108"/>
    </location>
</feature>
<evidence type="ECO:0000313" key="6">
    <source>
        <dbReference type="EMBL" id="VDC82503.1"/>
    </source>
</evidence>
<proteinExistence type="predicted"/>
<keyword evidence="2" id="KW-0812">Transmembrane</keyword>
<dbReference type="GO" id="GO:0016020">
    <property type="term" value="C:membrane"/>
    <property type="evidence" value="ECO:0007669"/>
    <property type="project" value="UniProtKB-SubCell"/>
</dbReference>
<dbReference type="InterPro" id="IPR010658">
    <property type="entry name" value="Nodulin-like"/>
</dbReference>
<comment type="subcellular location">
    <subcellularLocation>
        <location evidence="1">Membrane</location>
        <topology evidence="1">Multi-pass membrane protein</topology>
    </subcellularLocation>
</comment>
<dbReference type="PANTHER" id="PTHR21576">
    <property type="entry name" value="UNCHARACTERIZED NODULIN-LIKE PROTEIN"/>
    <property type="match status" value="1"/>
</dbReference>
<keyword evidence="4" id="KW-0472">Membrane</keyword>
<reference evidence="6" key="1">
    <citation type="submission" date="2018-11" db="EMBL/GenBank/DDBJ databases">
        <authorList>
            <consortium name="Genoscope - CEA"/>
            <person name="William W."/>
        </authorList>
    </citation>
    <scope>NUCLEOTIDE SEQUENCE</scope>
</reference>
<evidence type="ECO:0000256" key="4">
    <source>
        <dbReference type="ARBA" id="ARBA00023136"/>
    </source>
</evidence>
<dbReference type="Pfam" id="PF06813">
    <property type="entry name" value="Nodulin-like"/>
    <property type="match status" value="1"/>
</dbReference>
<dbReference type="AlphaFoldDB" id="A0A3P6A5J4"/>
<organism evidence="6">
    <name type="scientific">Brassica campestris</name>
    <name type="common">Field mustard</name>
    <dbReference type="NCBI Taxonomy" id="3711"/>
    <lineage>
        <taxon>Eukaryota</taxon>
        <taxon>Viridiplantae</taxon>
        <taxon>Streptophyta</taxon>
        <taxon>Embryophyta</taxon>
        <taxon>Tracheophyta</taxon>
        <taxon>Spermatophyta</taxon>
        <taxon>Magnoliopsida</taxon>
        <taxon>eudicotyledons</taxon>
        <taxon>Gunneridae</taxon>
        <taxon>Pentapetalae</taxon>
        <taxon>rosids</taxon>
        <taxon>malvids</taxon>
        <taxon>Brassicales</taxon>
        <taxon>Brassicaceae</taxon>
        <taxon>Brassiceae</taxon>
        <taxon>Brassica</taxon>
    </lineage>
</organism>
<gene>
    <name evidence="6" type="ORF">BRAA03T13721Z</name>
</gene>
<evidence type="ECO:0000256" key="3">
    <source>
        <dbReference type="ARBA" id="ARBA00022989"/>
    </source>
</evidence>
<sequence>MAFLRSSSSYSSALKWLGFVTAVWVQSISGNNYTFSNYSSALKSLMNLNQLQLNNLSVAKDVGKAFGILAGLASDRLSTPVILLIGCFEGLLGYGVQWLVVSRTITPLADVRVPLYGRKQHDVDEHGGSSDMHTKLPAKPWSGLRYLERIRRPKHCYFHRSMHRFVLKRSGVVSRFTRRRAFRCLSHGGFLPPRDPSSFFRRRGERRDSLLRRVQHRSGCSRCLPSVLRHHRSQDRSVLSHFRLYTSLPLVLSHRYTFPCSHQKLEPW</sequence>
<evidence type="ECO:0000256" key="1">
    <source>
        <dbReference type="ARBA" id="ARBA00004141"/>
    </source>
</evidence>
<evidence type="ECO:0000256" key="2">
    <source>
        <dbReference type="ARBA" id="ARBA00022692"/>
    </source>
</evidence>
<evidence type="ECO:0000259" key="5">
    <source>
        <dbReference type="Pfam" id="PF06813"/>
    </source>
</evidence>
<keyword evidence="3" id="KW-1133">Transmembrane helix</keyword>
<name>A0A3P6A5J4_BRACM</name>
<protein>
    <recommendedName>
        <fullName evidence="5">Nodulin-like domain-containing protein</fullName>
    </recommendedName>
</protein>
<dbReference type="PANTHER" id="PTHR21576:SF106">
    <property type="entry name" value="MAJOR FACILITATOR SUPERFAMILY PROTEIN"/>
    <property type="match status" value="1"/>
</dbReference>
<dbReference type="EMBL" id="LR031572">
    <property type="protein sequence ID" value="VDC82503.1"/>
    <property type="molecule type" value="Genomic_DNA"/>
</dbReference>